<dbReference type="GeneID" id="80513300"/>
<dbReference type="KEGG" id="vg:80513300"/>
<proteinExistence type="predicted"/>
<protein>
    <submittedName>
        <fullName evidence="1">Uncharacterized protein</fullName>
    </submittedName>
</protein>
<dbReference type="EMBL" id="KU877344">
    <property type="protein sequence ID" value="ANB50938.1"/>
    <property type="molecule type" value="Genomic_DNA"/>
</dbReference>
<evidence type="ECO:0000313" key="1">
    <source>
        <dbReference type="EMBL" id="ANB50938.1"/>
    </source>
</evidence>
<dbReference type="Proteomes" id="UP000241365">
    <property type="component" value="Segment"/>
</dbReference>
<organism evidence="1 2">
    <name type="scientific">Powai lake megavirus</name>
    <dbReference type="NCBI Taxonomy" id="1842663"/>
    <lineage>
        <taxon>Viruses</taxon>
        <taxon>Varidnaviria</taxon>
        <taxon>Bamfordvirae</taxon>
        <taxon>Nucleocytoviricota</taxon>
        <taxon>Megaviricetes</taxon>
        <taxon>Imitervirales</taxon>
        <taxon>Mimiviridae</taxon>
        <taxon>Megamimivirinae</taxon>
        <taxon>Megavirus</taxon>
        <taxon>Megavirus powaiense</taxon>
    </lineage>
</organism>
<sequence length="205" mass="24087">MSKLINSIPLDLESLDHKLNFISDSLIHPEINQLVPQILHNKLNYMYFFSDFDDTCNTELFTELSSSSDIIFKETSKLVSLHIDYSIYKSSYWNENDIDITLYVKNGHKEKNYNIKFLCKKKQINNDSINIITITHTDKLLRYLDLDITIDNKKIAGIFLNNIVWKTKSICNPNKYKYCETIIDYNSDKIDKNTVLSGKFLFKFK</sequence>
<reference evidence="1 2" key="1">
    <citation type="journal article" date="2016" name="Genome Announc.">
        <title>Complete Genome Sequence of a New Megavirus Family Member Isolated from an Inland Water Lake for the First Time in India.</title>
        <authorList>
            <person name="Chatterjee A."/>
            <person name="Ali F."/>
            <person name="Bange D."/>
            <person name="Kondabagil K."/>
        </authorList>
    </citation>
    <scope>NUCLEOTIDE SEQUENCE [LARGE SCALE GENOMIC DNA]</scope>
    <source>
        <strain evidence="1">1</strain>
    </source>
</reference>
<keyword evidence="2" id="KW-1185">Reference proteome</keyword>
<name>A0A167RNY1_9VIRU</name>
<accession>A0A167RNY1</accession>
<evidence type="ECO:0000313" key="2">
    <source>
        <dbReference type="Proteomes" id="UP000241365"/>
    </source>
</evidence>
<dbReference type="RefSeq" id="YP_010776689.1">
    <property type="nucleotide sequence ID" value="NC_075034.1"/>
</dbReference>